<organism evidence="3 4">
    <name type="scientific">Streptomyces cellulosae</name>
    <dbReference type="NCBI Taxonomy" id="1968"/>
    <lineage>
        <taxon>Bacteria</taxon>
        <taxon>Bacillati</taxon>
        <taxon>Actinomycetota</taxon>
        <taxon>Actinomycetes</taxon>
        <taxon>Kitasatosporales</taxon>
        <taxon>Streptomycetaceae</taxon>
        <taxon>Streptomyces</taxon>
    </lineage>
</organism>
<reference evidence="3 4" key="1">
    <citation type="submission" date="2024-10" db="EMBL/GenBank/DDBJ databases">
        <title>The Natural Products Discovery Center: Release of the First 8490 Sequenced Strains for Exploring Actinobacteria Biosynthetic Diversity.</title>
        <authorList>
            <person name="Kalkreuter E."/>
            <person name="Kautsar S.A."/>
            <person name="Yang D."/>
            <person name="Bader C.D."/>
            <person name="Teijaro C.N."/>
            <person name="Fluegel L."/>
            <person name="Davis C.M."/>
            <person name="Simpson J.R."/>
            <person name="Lauterbach L."/>
            <person name="Steele A.D."/>
            <person name="Gui C."/>
            <person name="Meng S."/>
            <person name="Li G."/>
            <person name="Viehrig K."/>
            <person name="Ye F."/>
            <person name="Su P."/>
            <person name="Kiefer A.F."/>
            <person name="Nichols A."/>
            <person name="Cepeda A.J."/>
            <person name="Yan W."/>
            <person name="Fan B."/>
            <person name="Jiang Y."/>
            <person name="Adhikari A."/>
            <person name="Zheng C.-J."/>
            <person name="Schuster L."/>
            <person name="Cowan T.M."/>
            <person name="Smanski M.J."/>
            <person name="Chevrette M.G."/>
            <person name="De Carvalho L.P.S."/>
            <person name="Shen B."/>
        </authorList>
    </citation>
    <scope>NUCLEOTIDE SEQUENCE [LARGE SCALE GENOMIC DNA]</scope>
    <source>
        <strain evidence="3 4">NPDC051599</strain>
    </source>
</reference>
<evidence type="ECO:0008006" key="5">
    <source>
        <dbReference type="Google" id="ProtNLM"/>
    </source>
</evidence>
<evidence type="ECO:0000256" key="2">
    <source>
        <dbReference type="SAM" id="Phobius"/>
    </source>
</evidence>
<comment type="caution">
    <text evidence="3">The sequence shown here is derived from an EMBL/GenBank/DDBJ whole genome shotgun (WGS) entry which is preliminary data.</text>
</comment>
<protein>
    <recommendedName>
        <fullName evidence="5">GtrA-like protein domain-containing protein</fullName>
    </recommendedName>
</protein>
<dbReference type="RefSeq" id="WP_398660633.1">
    <property type="nucleotide sequence ID" value="NZ_JBITDC010000019.1"/>
</dbReference>
<dbReference type="Proteomes" id="UP001612415">
    <property type="component" value="Unassembled WGS sequence"/>
</dbReference>
<feature type="region of interest" description="Disordered" evidence="1">
    <location>
        <begin position="1"/>
        <end position="23"/>
    </location>
</feature>
<evidence type="ECO:0000313" key="3">
    <source>
        <dbReference type="EMBL" id="MFI5680188.1"/>
    </source>
</evidence>
<keyword evidence="2" id="KW-0472">Membrane</keyword>
<evidence type="ECO:0000256" key="1">
    <source>
        <dbReference type="SAM" id="MobiDB-lite"/>
    </source>
</evidence>
<feature type="transmembrane region" description="Helical" evidence="2">
    <location>
        <begin position="114"/>
        <end position="131"/>
    </location>
</feature>
<feature type="transmembrane region" description="Helical" evidence="2">
    <location>
        <begin position="49"/>
        <end position="68"/>
    </location>
</feature>
<keyword evidence="2" id="KW-0812">Transmembrane</keyword>
<proteinExistence type="predicted"/>
<dbReference type="EMBL" id="JBITDC010000019">
    <property type="protein sequence ID" value="MFI5680188.1"/>
    <property type="molecule type" value="Genomic_DNA"/>
</dbReference>
<evidence type="ECO:0000313" key="4">
    <source>
        <dbReference type="Proteomes" id="UP001612415"/>
    </source>
</evidence>
<keyword evidence="2" id="KW-1133">Transmembrane helix</keyword>
<name>A0ABW7YE44_STRCE</name>
<gene>
    <name evidence="3" type="ORF">ACIA8P_37210</name>
</gene>
<sequence>MKSLVSPKLNPPKLNPATGNEARGRTTIEVTVARRGPGASGPLASFVRFILLGGGVGVASSAAVAVLAGLMPWAAANALITVASTALGTELHARFTFGTGRAGWRQHWQSAGSATAAYAVTSAAVFALHMVRPSAAMLYEQAVYLGAAGLAGIGRFLVLRLFVFADSQTRTSAQAMGSVPAREAGVQVSVRFPVPAL</sequence>
<accession>A0ABW7YE44</accession>
<feature type="transmembrane region" description="Helical" evidence="2">
    <location>
        <begin position="143"/>
        <end position="163"/>
    </location>
</feature>
<keyword evidence="4" id="KW-1185">Reference proteome</keyword>